<dbReference type="Gene3D" id="3.30.1540.10">
    <property type="entry name" value="formyl-coa transferase, domain 3"/>
    <property type="match status" value="1"/>
</dbReference>
<evidence type="ECO:0008006" key="3">
    <source>
        <dbReference type="Google" id="ProtNLM"/>
    </source>
</evidence>
<dbReference type="InterPro" id="IPR050509">
    <property type="entry name" value="CoA-transferase_III"/>
</dbReference>
<protein>
    <recommendedName>
        <fullName evidence="3">Carnitine dehydratase</fullName>
    </recommendedName>
</protein>
<reference evidence="1" key="1">
    <citation type="submission" date="2016-10" db="EMBL/GenBank/DDBJ databases">
        <title>Genome sequence of Streptomyces malaysiense MUSC 136.</title>
        <authorList>
            <person name="Lee L.-H."/>
            <person name="Ser H.-L."/>
        </authorList>
    </citation>
    <scope>NUCLEOTIDE SEQUENCE [LARGE SCALE GENOMIC DNA]</scope>
    <source>
        <strain evidence="1">MUSC 136</strain>
    </source>
</reference>
<gene>
    <name evidence="1" type="ORF">VT52_032165</name>
</gene>
<dbReference type="PANTHER" id="PTHR48228">
    <property type="entry name" value="SUCCINYL-COA--D-CITRAMALATE COA-TRANSFERASE"/>
    <property type="match status" value="1"/>
</dbReference>
<dbReference type="Gene3D" id="3.40.50.10540">
    <property type="entry name" value="Crotonobetainyl-coa:carnitine coa-transferase, domain 1"/>
    <property type="match status" value="2"/>
</dbReference>
<evidence type="ECO:0000313" key="1">
    <source>
        <dbReference type="EMBL" id="OIK23502.1"/>
    </source>
</evidence>
<dbReference type="InterPro" id="IPR023606">
    <property type="entry name" value="CoA-Trfase_III_dom_1_sf"/>
</dbReference>
<dbReference type="Pfam" id="PF02515">
    <property type="entry name" value="CoA_transf_3"/>
    <property type="match status" value="1"/>
</dbReference>
<evidence type="ECO:0000313" key="2">
    <source>
        <dbReference type="Proteomes" id="UP000034838"/>
    </source>
</evidence>
<dbReference type="Proteomes" id="UP000034838">
    <property type="component" value="Unassembled WGS sequence"/>
</dbReference>
<dbReference type="GO" id="GO:0003824">
    <property type="term" value="F:catalytic activity"/>
    <property type="evidence" value="ECO:0007669"/>
    <property type="project" value="InterPro"/>
</dbReference>
<dbReference type="InterPro" id="IPR003673">
    <property type="entry name" value="CoA-Trfase_fam_III"/>
</dbReference>
<organism evidence="1 2">
    <name type="scientific">Streptomyces malaysiense</name>
    <dbReference type="NCBI Taxonomy" id="1428626"/>
    <lineage>
        <taxon>Bacteria</taxon>
        <taxon>Bacillati</taxon>
        <taxon>Actinomycetota</taxon>
        <taxon>Actinomycetes</taxon>
        <taxon>Kitasatosporales</taxon>
        <taxon>Streptomycetaceae</taxon>
        <taxon>Streptomyces</taxon>
    </lineage>
</organism>
<keyword evidence="2" id="KW-1185">Reference proteome</keyword>
<comment type="caution">
    <text evidence="1">The sequence shown here is derived from an EMBL/GenBank/DDBJ whole genome shotgun (WGS) entry which is preliminary data.</text>
</comment>
<name>A0A1J4PTQ7_9ACTN</name>
<accession>A0A1J4PTQ7</accession>
<dbReference type="InterPro" id="IPR044855">
    <property type="entry name" value="CoA-Trfase_III_dom3_sf"/>
</dbReference>
<sequence>MIGLSLENAVSEISVTGADPLLDSTLKLGTAIGVPLLSAAAGAAQIWHEATGRRQRLSLDLPQALHSLTPYLGAGNRLNGYGSNMGSLQGLDGGLAPAVFDFYQTADDRWVIPIACYPRPSDELLSLLGTAHTQEHIRSAIASWTSWDLEEAAAERGIPLAVVRSREEFLAHPQSQAIQTEPLVSIEKIGDAPIKPLPAGDQPLSALRCLQFTHIFAGTAMGRTLAEHGADVLHVCEPHAFEHDLCWNETAVGIRSTRLELREDSGGRRIFDQLLRETDVFVHNHRASKLARLGLTPAECAEISEGLIYCSIHCYGHSGPWGERGGFDHQAQALVGINWNEGDDGRPQMPPGRMLNDYLAAYFAAAGVMAATLKQAREGGSYLVRVSLAGCANWAWELGTLDKSEVAAQIGTTAAPPEPEWLVHQTPLGEFQHVAPPVRLSETPADWRHGPVLVPRGSSAPVWRADGAAAAHSVS</sequence>
<proteinExistence type="predicted"/>
<dbReference type="EMBL" id="LBDA02000103">
    <property type="protein sequence ID" value="OIK23502.1"/>
    <property type="molecule type" value="Genomic_DNA"/>
</dbReference>
<dbReference type="SUPFAM" id="SSF89796">
    <property type="entry name" value="CoA-transferase family III (CaiB/BaiF)"/>
    <property type="match status" value="2"/>
</dbReference>
<dbReference type="PANTHER" id="PTHR48228:SF4">
    <property type="entry name" value="BLR3030 PROTEIN"/>
    <property type="match status" value="1"/>
</dbReference>
<dbReference type="AlphaFoldDB" id="A0A1J4PTQ7"/>